<dbReference type="FunFam" id="3.80.10.10:FF:000383">
    <property type="entry name" value="Leucine-rich repeat receptor protein kinase EMS1"/>
    <property type="match status" value="1"/>
</dbReference>
<dbReference type="InParanoid" id="D8LHD4"/>
<sequence>MASTDREALSAVFRLTGGAGWRRRRNWDTDAALETWEGVKVNNQGRVVTLDLPGNNLQGTIPVELGKLTALEALILGRNNLSGPIPPALGKLAALQTLYLEGNQLSGRIPPELGALSELQVLALHNNKLTGRIPPELGALSELQVLALINNKLTGPIPPELGKLAALATLNLQNNQLTGPIPPELGKLTALVQLRLWNNQLSGRIPPELGNLGALTALDLDANKLSGPIPPALGKLAALQDLSLYRNQLSGPIPVELGRLAVLEYLSLGGNELTGPIPKELGALSRLETLWLHHNNLTGAVPACLVKLGELFSLGLGDNQLSGPVPSLQQLKDLRDALVSPGYRHRAEDARIGMAKLTLDGEMRGTPMKAFQRGKIDTDKIFSDEDVEGGTSTTISGTSFPGKAGEAEKFSMVKPRNARPVATKTRDVRDTTVDGGMAEISGFDGYVMAWSFGQHPAVLRSNGFEFELEVPRLGRNVPALIGLRSSSAEVVDGEKCLLHPVVTCLARSGEVFDPPLCLRFPVGDVNSMESGSDCGSDDAEVTYRAYLESTFSTLTRKHASSEWVPVDGTIEQTDEGIFVLEVQVSHFCDFALKQAIKVDSGGVELVKLPQLKHKSRRSHYHFVNLGTENLVVHCWGVTRKRGFLESFRLKLGFGLNGGDAEVEATRTLVDAPGTGVYKVDVPGGPVDDPRNEACLVVNGFESLTVAYTTQKTVRAGTLFGSTHELVQVWGTRHMQHKHAMIFGILPESALVPNLKVEDGVNVGELVRSKV</sequence>
<keyword evidence="5" id="KW-0472">Membrane</keyword>
<proteinExistence type="predicted"/>
<dbReference type="Proteomes" id="UP000002630">
    <property type="component" value="Unassembled WGS sequence"/>
</dbReference>
<dbReference type="OrthoDB" id="5959161at2759"/>
<dbReference type="SUPFAM" id="SSF52058">
    <property type="entry name" value="L domain-like"/>
    <property type="match status" value="1"/>
</dbReference>
<dbReference type="FunFam" id="3.80.10.10:FF:000363">
    <property type="entry name" value="Leucine-rich repeat family protein"/>
    <property type="match status" value="1"/>
</dbReference>
<dbReference type="EMBL" id="FN649760">
    <property type="protein sequence ID" value="CBN80251.1"/>
    <property type="molecule type" value="Genomic_DNA"/>
</dbReference>
<dbReference type="SMART" id="SM00369">
    <property type="entry name" value="LRR_TYP"/>
    <property type="match status" value="7"/>
</dbReference>
<reference evidence="6 7" key="1">
    <citation type="journal article" date="2010" name="Nature">
        <title>The Ectocarpus genome and the independent evolution of multicellularity in brown algae.</title>
        <authorList>
            <person name="Cock J.M."/>
            <person name="Sterck L."/>
            <person name="Rouze P."/>
            <person name="Scornet D."/>
            <person name="Allen A.E."/>
            <person name="Amoutzias G."/>
            <person name="Anthouard V."/>
            <person name="Artiguenave F."/>
            <person name="Aury J.M."/>
            <person name="Badger J.H."/>
            <person name="Beszteri B."/>
            <person name="Billiau K."/>
            <person name="Bonnet E."/>
            <person name="Bothwell J.H."/>
            <person name="Bowler C."/>
            <person name="Boyen C."/>
            <person name="Brownlee C."/>
            <person name="Carrano C.J."/>
            <person name="Charrier B."/>
            <person name="Cho G.Y."/>
            <person name="Coelho S.M."/>
            <person name="Collen J."/>
            <person name="Corre E."/>
            <person name="Da Silva C."/>
            <person name="Delage L."/>
            <person name="Delaroque N."/>
            <person name="Dittami S.M."/>
            <person name="Doulbeau S."/>
            <person name="Elias M."/>
            <person name="Farnham G."/>
            <person name="Gachon C.M."/>
            <person name="Gschloessl B."/>
            <person name="Heesch S."/>
            <person name="Jabbari K."/>
            <person name="Jubin C."/>
            <person name="Kawai H."/>
            <person name="Kimura K."/>
            <person name="Kloareg B."/>
            <person name="Kupper F.C."/>
            <person name="Lang D."/>
            <person name="Le Bail A."/>
            <person name="Leblanc C."/>
            <person name="Lerouge P."/>
            <person name="Lohr M."/>
            <person name="Lopez P.J."/>
            <person name="Martens C."/>
            <person name="Maumus F."/>
            <person name="Michel G."/>
            <person name="Miranda-Saavedra D."/>
            <person name="Morales J."/>
            <person name="Moreau H."/>
            <person name="Motomura T."/>
            <person name="Nagasato C."/>
            <person name="Napoli C.A."/>
            <person name="Nelson D.R."/>
            <person name="Nyvall-Collen P."/>
            <person name="Peters A.F."/>
            <person name="Pommier C."/>
            <person name="Potin P."/>
            <person name="Poulain J."/>
            <person name="Quesneville H."/>
            <person name="Read B."/>
            <person name="Rensing S.A."/>
            <person name="Ritter A."/>
            <person name="Rousvoal S."/>
            <person name="Samanta M."/>
            <person name="Samson G."/>
            <person name="Schroeder D.C."/>
            <person name="Segurens B."/>
            <person name="Strittmatter M."/>
            <person name="Tonon T."/>
            <person name="Tregear J.W."/>
            <person name="Valentin K."/>
            <person name="von Dassow P."/>
            <person name="Yamagishi T."/>
            <person name="Van de Peer Y."/>
            <person name="Wincker P."/>
        </authorList>
    </citation>
    <scope>NUCLEOTIDE SEQUENCE [LARGE SCALE GENOMIC DNA]</scope>
    <source>
        <strain evidence="7">Ec32 / CCAP1310/4</strain>
    </source>
</reference>
<dbReference type="Pfam" id="PF00560">
    <property type="entry name" value="LRR_1"/>
    <property type="match status" value="5"/>
</dbReference>
<keyword evidence="2" id="KW-0433">Leucine-rich repeat</keyword>
<dbReference type="PANTHER" id="PTHR48060">
    <property type="entry name" value="DNA DAMAGE-REPAIR/TOLERATION PROTEIN DRT100"/>
    <property type="match status" value="1"/>
</dbReference>
<dbReference type="InterPro" id="IPR032675">
    <property type="entry name" value="LRR_dom_sf"/>
</dbReference>
<dbReference type="eggNOG" id="ENOG502R960">
    <property type="taxonomic scope" value="Eukaryota"/>
</dbReference>
<accession>D8LHD4</accession>
<protein>
    <submittedName>
        <fullName evidence="6">Leucine rich repeat protein</fullName>
    </submittedName>
</protein>
<evidence type="ECO:0000256" key="1">
    <source>
        <dbReference type="ARBA" id="ARBA00004370"/>
    </source>
</evidence>
<dbReference type="AlphaFoldDB" id="D8LHD4"/>
<keyword evidence="4" id="KW-0677">Repeat</keyword>
<dbReference type="FunFam" id="3.80.10.10:FF:000400">
    <property type="entry name" value="Nuclear pore complex protein NUP107"/>
    <property type="match status" value="1"/>
</dbReference>
<organism evidence="6 7">
    <name type="scientific">Ectocarpus siliculosus</name>
    <name type="common">Brown alga</name>
    <name type="synonym">Conferva siliculosa</name>
    <dbReference type="NCBI Taxonomy" id="2880"/>
    <lineage>
        <taxon>Eukaryota</taxon>
        <taxon>Sar</taxon>
        <taxon>Stramenopiles</taxon>
        <taxon>Ochrophyta</taxon>
        <taxon>PX clade</taxon>
        <taxon>Phaeophyceae</taxon>
        <taxon>Ectocarpales</taxon>
        <taxon>Ectocarpaceae</taxon>
        <taxon>Ectocarpus</taxon>
    </lineage>
</organism>
<dbReference type="STRING" id="2880.D8LHD4"/>
<dbReference type="Gene3D" id="3.80.10.10">
    <property type="entry name" value="Ribonuclease Inhibitor"/>
    <property type="match status" value="3"/>
</dbReference>
<gene>
    <name evidence="6" type="ORF">Esi_0191_0017</name>
</gene>
<keyword evidence="7" id="KW-1185">Reference proteome</keyword>
<dbReference type="GO" id="GO:0016020">
    <property type="term" value="C:membrane"/>
    <property type="evidence" value="ECO:0007669"/>
    <property type="project" value="UniProtKB-SubCell"/>
</dbReference>
<keyword evidence="3" id="KW-0732">Signal</keyword>
<evidence type="ECO:0000256" key="3">
    <source>
        <dbReference type="ARBA" id="ARBA00022729"/>
    </source>
</evidence>
<evidence type="ECO:0000256" key="4">
    <source>
        <dbReference type="ARBA" id="ARBA00022737"/>
    </source>
</evidence>
<dbReference type="Pfam" id="PF13855">
    <property type="entry name" value="LRR_8"/>
    <property type="match status" value="2"/>
</dbReference>
<name>D8LHD4_ECTSI</name>
<evidence type="ECO:0000313" key="6">
    <source>
        <dbReference type="EMBL" id="CBN80251.1"/>
    </source>
</evidence>
<dbReference type="PANTHER" id="PTHR48060:SF21">
    <property type="entry name" value="L DOMAIN-LIKE PROTEIN"/>
    <property type="match status" value="1"/>
</dbReference>
<dbReference type="InterPro" id="IPR003591">
    <property type="entry name" value="Leu-rich_rpt_typical-subtyp"/>
</dbReference>
<evidence type="ECO:0000256" key="5">
    <source>
        <dbReference type="ARBA" id="ARBA00023136"/>
    </source>
</evidence>
<evidence type="ECO:0000256" key="2">
    <source>
        <dbReference type="ARBA" id="ARBA00022614"/>
    </source>
</evidence>
<dbReference type="InterPro" id="IPR001611">
    <property type="entry name" value="Leu-rich_rpt"/>
</dbReference>
<comment type="subcellular location">
    <subcellularLocation>
        <location evidence="1">Membrane</location>
    </subcellularLocation>
</comment>
<dbReference type="InterPro" id="IPR053211">
    <property type="entry name" value="DNA_repair-toleration"/>
</dbReference>
<evidence type="ECO:0000313" key="7">
    <source>
        <dbReference type="Proteomes" id="UP000002630"/>
    </source>
</evidence>